<dbReference type="SUPFAM" id="SSF52091">
    <property type="entry name" value="SpoIIaa-like"/>
    <property type="match status" value="1"/>
</dbReference>
<dbReference type="InterPro" id="IPR002645">
    <property type="entry name" value="STAS_dom"/>
</dbReference>
<dbReference type="InterPro" id="IPR058548">
    <property type="entry name" value="MlaB-like_STAS"/>
</dbReference>
<dbReference type="RefSeq" id="WP_090377060.1">
    <property type="nucleotide sequence ID" value="NZ_CP156749.1"/>
</dbReference>
<name>A0A1H4SFD9_PSEAG</name>
<dbReference type="Pfam" id="PF13466">
    <property type="entry name" value="STAS_2"/>
    <property type="match status" value="1"/>
</dbReference>
<gene>
    <name evidence="2" type="ORF">SAMN05421553_0839</name>
</gene>
<feature type="domain" description="STAS" evidence="1">
    <location>
        <begin position="13"/>
        <end position="102"/>
    </location>
</feature>
<accession>A0A1H4SFD9</accession>
<keyword evidence="3" id="KW-1185">Reference proteome</keyword>
<dbReference type="Gene3D" id="3.30.750.24">
    <property type="entry name" value="STAS domain"/>
    <property type="match status" value="1"/>
</dbReference>
<dbReference type="InterPro" id="IPR036513">
    <property type="entry name" value="STAS_dom_sf"/>
</dbReference>
<evidence type="ECO:0000313" key="2">
    <source>
        <dbReference type="EMBL" id="SEC42915.1"/>
    </source>
</evidence>
<dbReference type="EMBL" id="FNSC01000001">
    <property type="protein sequence ID" value="SEC42915.1"/>
    <property type="molecule type" value="Genomic_DNA"/>
</dbReference>
<dbReference type="PROSITE" id="PS50801">
    <property type="entry name" value="STAS"/>
    <property type="match status" value="1"/>
</dbReference>
<proteinExistence type="predicted"/>
<evidence type="ECO:0000259" key="1">
    <source>
        <dbReference type="PROSITE" id="PS50801"/>
    </source>
</evidence>
<sequence length="102" mass="10728">MSQASIREASPGVFSLIGVLDYLSAPALREQGERLLRVSPAVACVIDCAGVEKSSSVGLSLLLAFMRDANAAGKTLRVSNLPKDMREIASVCGLLEILPLQA</sequence>
<organism evidence="2 3">
    <name type="scientific">Pseudomonas anguilliseptica</name>
    <dbReference type="NCBI Taxonomy" id="53406"/>
    <lineage>
        <taxon>Bacteria</taxon>
        <taxon>Pseudomonadati</taxon>
        <taxon>Pseudomonadota</taxon>
        <taxon>Gammaproteobacteria</taxon>
        <taxon>Pseudomonadales</taxon>
        <taxon>Pseudomonadaceae</taxon>
        <taxon>Pseudomonas</taxon>
    </lineage>
</organism>
<protein>
    <submittedName>
        <fullName evidence="2">Phospholipid transport system transporter-binding protein</fullName>
    </submittedName>
</protein>
<dbReference type="OrthoDB" id="7010146at2"/>
<dbReference type="STRING" id="53406.SAMN05421553_0839"/>
<dbReference type="Proteomes" id="UP000242849">
    <property type="component" value="Unassembled WGS sequence"/>
</dbReference>
<dbReference type="AlphaFoldDB" id="A0A1H4SFD9"/>
<reference evidence="3" key="1">
    <citation type="submission" date="2016-10" db="EMBL/GenBank/DDBJ databases">
        <authorList>
            <person name="Varghese N."/>
            <person name="Submissions S."/>
        </authorList>
    </citation>
    <scope>NUCLEOTIDE SEQUENCE [LARGE SCALE GENOMIC DNA]</scope>
    <source>
        <strain evidence="3">DSM 12111</strain>
    </source>
</reference>
<evidence type="ECO:0000313" key="3">
    <source>
        <dbReference type="Proteomes" id="UP000242849"/>
    </source>
</evidence>